<dbReference type="Proteomes" id="UP001634393">
    <property type="component" value="Unassembled WGS sequence"/>
</dbReference>
<organism evidence="1 2">
    <name type="scientific">Penstemon smallii</name>
    <dbReference type="NCBI Taxonomy" id="265156"/>
    <lineage>
        <taxon>Eukaryota</taxon>
        <taxon>Viridiplantae</taxon>
        <taxon>Streptophyta</taxon>
        <taxon>Embryophyta</taxon>
        <taxon>Tracheophyta</taxon>
        <taxon>Spermatophyta</taxon>
        <taxon>Magnoliopsida</taxon>
        <taxon>eudicotyledons</taxon>
        <taxon>Gunneridae</taxon>
        <taxon>Pentapetalae</taxon>
        <taxon>asterids</taxon>
        <taxon>lamiids</taxon>
        <taxon>Lamiales</taxon>
        <taxon>Plantaginaceae</taxon>
        <taxon>Cheloneae</taxon>
        <taxon>Penstemon</taxon>
    </lineage>
</organism>
<evidence type="ECO:0000313" key="1">
    <source>
        <dbReference type="EMBL" id="KAL3813125.1"/>
    </source>
</evidence>
<name>A0ABD3RJF6_9LAMI</name>
<proteinExistence type="predicted"/>
<reference evidence="1 2" key="1">
    <citation type="submission" date="2024-12" db="EMBL/GenBank/DDBJ databases">
        <title>The unique morphological basis and parallel evolutionary history of personate flowers in Penstemon.</title>
        <authorList>
            <person name="Depatie T.H."/>
            <person name="Wessinger C.A."/>
        </authorList>
    </citation>
    <scope>NUCLEOTIDE SEQUENCE [LARGE SCALE GENOMIC DNA]</scope>
    <source>
        <strain evidence="1">WTNN_2</strain>
        <tissue evidence="1">Leaf</tissue>
    </source>
</reference>
<protein>
    <submittedName>
        <fullName evidence="1">Uncharacterized protein</fullName>
    </submittedName>
</protein>
<accession>A0ABD3RJF6</accession>
<comment type="caution">
    <text evidence="1">The sequence shown here is derived from an EMBL/GenBank/DDBJ whole genome shotgun (WGS) entry which is preliminary data.</text>
</comment>
<sequence length="32" mass="4103">MIWFKLKNGMLFNFTTRRRRRSSFFLRIHNNN</sequence>
<evidence type="ECO:0000313" key="2">
    <source>
        <dbReference type="Proteomes" id="UP001634393"/>
    </source>
</evidence>
<dbReference type="EMBL" id="JBJXBP010000008">
    <property type="protein sequence ID" value="KAL3813125.1"/>
    <property type="molecule type" value="Genomic_DNA"/>
</dbReference>
<gene>
    <name evidence="1" type="ORF">ACJIZ3_014393</name>
</gene>
<dbReference type="AlphaFoldDB" id="A0ABD3RJF6"/>
<keyword evidence="2" id="KW-1185">Reference proteome</keyword>